<evidence type="ECO:0000313" key="9">
    <source>
        <dbReference type="Proteomes" id="UP000003250"/>
    </source>
</evidence>
<dbReference type="Pfam" id="PF00486">
    <property type="entry name" value="Trans_reg_C"/>
    <property type="match status" value="1"/>
</dbReference>
<dbReference type="Gene3D" id="3.40.50.2300">
    <property type="match status" value="1"/>
</dbReference>
<name>H0I326_9HYPH</name>
<dbReference type="PANTHER" id="PTHR48111">
    <property type="entry name" value="REGULATOR OF RPOS"/>
    <property type="match status" value="1"/>
</dbReference>
<dbReference type="PATRIC" id="fig|1107882.3.peg.6644"/>
<evidence type="ECO:0000313" key="8">
    <source>
        <dbReference type="EMBL" id="EHK52613.1"/>
    </source>
</evidence>
<sequence>MISPKVMVAEGDEWHCVLIQYALEAEGYHVEIVTRGEEAEIRLEDSLPDLLVLDRMLPAAGVSGNELGRRLRMRPETMQLPIIMLMAQGEERDRLRELSTGFDDYLVKPFTTPELTVRVRTLLRRVKPEVLSDVLVVHDIMLDRRQHQVFRKGRPVQLSPTEFRLLEFMMQHPGRVFSREQLRERVWGNSVYLDGRAVDVFIVRLRRSLKATRDLIRTVRGAGYALGSK</sequence>
<evidence type="ECO:0000256" key="5">
    <source>
        <dbReference type="PROSITE-ProRule" id="PRU01091"/>
    </source>
</evidence>
<dbReference type="InterPro" id="IPR001789">
    <property type="entry name" value="Sig_transdc_resp-reg_receiver"/>
</dbReference>
<evidence type="ECO:0000259" key="6">
    <source>
        <dbReference type="PROSITE" id="PS50110"/>
    </source>
</evidence>
<dbReference type="GO" id="GO:0000156">
    <property type="term" value="F:phosphorelay response regulator activity"/>
    <property type="evidence" value="ECO:0007669"/>
    <property type="project" value="TreeGrafter"/>
</dbReference>
<feature type="DNA-binding region" description="OmpR/PhoB-type" evidence="5">
    <location>
        <begin position="132"/>
        <end position="228"/>
    </location>
</feature>
<dbReference type="Proteomes" id="UP000003250">
    <property type="component" value="Unassembled WGS sequence"/>
</dbReference>
<dbReference type="SUPFAM" id="SSF46894">
    <property type="entry name" value="C-terminal effector domain of the bipartite response regulators"/>
    <property type="match status" value="1"/>
</dbReference>
<dbReference type="InterPro" id="IPR016032">
    <property type="entry name" value="Sig_transdc_resp-reg_C-effctor"/>
</dbReference>
<dbReference type="PANTHER" id="PTHR48111:SF40">
    <property type="entry name" value="PHOSPHATE REGULON TRANSCRIPTIONAL REGULATORY PROTEIN PHOB"/>
    <property type="match status" value="1"/>
</dbReference>
<dbReference type="GO" id="GO:0000976">
    <property type="term" value="F:transcription cis-regulatory region binding"/>
    <property type="evidence" value="ECO:0007669"/>
    <property type="project" value="TreeGrafter"/>
</dbReference>
<keyword evidence="1 4" id="KW-0597">Phosphoprotein</keyword>
<evidence type="ECO:0000256" key="1">
    <source>
        <dbReference type="ARBA" id="ARBA00022553"/>
    </source>
</evidence>
<gene>
    <name evidence="8" type="ORF">MAXJ12_34439</name>
</gene>
<keyword evidence="3 5" id="KW-0238">DNA-binding</keyword>
<keyword evidence="9" id="KW-1185">Reference proteome</keyword>
<dbReference type="PROSITE" id="PS50110">
    <property type="entry name" value="RESPONSE_REGULATORY"/>
    <property type="match status" value="1"/>
</dbReference>
<dbReference type="InterPro" id="IPR039420">
    <property type="entry name" value="WalR-like"/>
</dbReference>
<dbReference type="AlphaFoldDB" id="H0I326"/>
<keyword evidence="2" id="KW-0902">Two-component regulatory system</keyword>
<accession>H0I326</accession>
<dbReference type="SUPFAM" id="SSF52172">
    <property type="entry name" value="CheY-like"/>
    <property type="match status" value="1"/>
</dbReference>
<evidence type="ECO:0000259" key="7">
    <source>
        <dbReference type="PROSITE" id="PS51755"/>
    </source>
</evidence>
<evidence type="ECO:0000256" key="2">
    <source>
        <dbReference type="ARBA" id="ARBA00023012"/>
    </source>
</evidence>
<dbReference type="GO" id="GO:0005829">
    <property type="term" value="C:cytosol"/>
    <property type="evidence" value="ECO:0007669"/>
    <property type="project" value="TreeGrafter"/>
</dbReference>
<dbReference type="EMBL" id="AHAM01000312">
    <property type="protein sequence ID" value="EHK52613.1"/>
    <property type="molecule type" value="Genomic_DNA"/>
</dbReference>
<dbReference type="Pfam" id="PF00072">
    <property type="entry name" value="Response_reg"/>
    <property type="match status" value="1"/>
</dbReference>
<dbReference type="GO" id="GO:0032993">
    <property type="term" value="C:protein-DNA complex"/>
    <property type="evidence" value="ECO:0007669"/>
    <property type="project" value="TreeGrafter"/>
</dbReference>
<proteinExistence type="predicted"/>
<dbReference type="GO" id="GO:0006355">
    <property type="term" value="P:regulation of DNA-templated transcription"/>
    <property type="evidence" value="ECO:0007669"/>
    <property type="project" value="InterPro"/>
</dbReference>
<dbReference type="PROSITE" id="PS51755">
    <property type="entry name" value="OMPR_PHOB"/>
    <property type="match status" value="1"/>
</dbReference>
<evidence type="ECO:0000256" key="3">
    <source>
        <dbReference type="ARBA" id="ARBA00023125"/>
    </source>
</evidence>
<feature type="domain" description="OmpR/PhoB-type" evidence="7">
    <location>
        <begin position="132"/>
        <end position="228"/>
    </location>
</feature>
<feature type="modified residue" description="4-aspartylphosphate" evidence="4">
    <location>
        <position position="54"/>
    </location>
</feature>
<dbReference type="InterPro" id="IPR036388">
    <property type="entry name" value="WH-like_DNA-bd_sf"/>
</dbReference>
<feature type="domain" description="Response regulatory" evidence="6">
    <location>
        <begin position="5"/>
        <end position="123"/>
    </location>
</feature>
<dbReference type="SMART" id="SM00448">
    <property type="entry name" value="REC"/>
    <property type="match status" value="1"/>
</dbReference>
<dbReference type="OrthoDB" id="9802426at2"/>
<dbReference type="SMART" id="SM00862">
    <property type="entry name" value="Trans_reg_C"/>
    <property type="match status" value="1"/>
</dbReference>
<protein>
    <submittedName>
        <fullName evidence="8">Two component transcriptional regulator</fullName>
    </submittedName>
</protein>
<dbReference type="CDD" id="cd00383">
    <property type="entry name" value="trans_reg_C"/>
    <property type="match status" value="1"/>
</dbReference>
<dbReference type="InterPro" id="IPR011006">
    <property type="entry name" value="CheY-like_superfamily"/>
</dbReference>
<dbReference type="Gene3D" id="1.10.10.10">
    <property type="entry name" value="Winged helix-like DNA-binding domain superfamily/Winged helix DNA-binding domain"/>
    <property type="match status" value="1"/>
</dbReference>
<reference evidence="8 9" key="1">
    <citation type="journal article" date="2012" name="J. Bacteriol.">
        <title>Draft Genome Sequence of Mesorhizobium alhagi CCNWXJ12-2T, a Novel Salt-Resistant Species Isolated from the Desert of Northwestern China.</title>
        <authorList>
            <person name="Zhou M."/>
            <person name="Chen W."/>
            <person name="Chen H."/>
            <person name="Wei G."/>
        </authorList>
    </citation>
    <scope>NUCLEOTIDE SEQUENCE [LARGE SCALE GENOMIC DNA]</scope>
    <source>
        <strain evidence="8 9">CCNWXJ12-2</strain>
    </source>
</reference>
<organism evidence="8 9">
    <name type="scientific">Mesorhizobium alhagi CCNWXJ12-2</name>
    <dbReference type="NCBI Taxonomy" id="1107882"/>
    <lineage>
        <taxon>Bacteria</taxon>
        <taxon>Pseudomonadati</taxon>
        <taxon>Pseudomonadota</taxon>
        <taxon>Alphaproteobacteria</taxon>
        <taxon>Hyphomicrobiales</taxon>
        <taxon>Phyllobacteriaceae</taxon>
        <taxon>Allomesorhizobium</taxon>
    </lineage>
</organism>
<dbReference type="InterPro" id="IPR001867">
    <property type="entry name" value="OmpR/PhoB-type_DNA-bd"/>
</dbReference>
<evidence type="ECO:0000256" key="4">
    <source>
        <dbReference type="PROSITE-ProRule" id="PRU00169"/>
    </source>
</evidence>